<sequence>MKQHPLTWQQGLIGAKLLALGLLVGSCLPEPLPVDGIPVLKPQIVVSTQIVPDQLPNESFVVLLTKSFGALDASDDSDPYELIQQIAVDDAVVSIMGPDSAYNLFNIGSGLYGGVAIPFVPHASYRLEITSESLGSVTATTTVQPPITFDELIAELYFNGFDDTLLQVTQQFTDPVGKDYYMVNVQDIRRQDVFENLLNPRGFTRLIEDVNFDGEKHRESFRVVYRDYYAGDTTAIYLARISEEYYNFMKLRLDNRYSFVEYLSEPVNYPTNVVGGKGFFNLYVPDVRIKHVGVD</sequence>
<dbReference type="InterPro" id="IPR025345">
    <property type="entry name" value="DUF4249"/>
</dbReference>
<dbReference type="EMBL" id="JAHESE010000016">
    <property type="protein sequence ID" value="MBT1709825.1"/>
    <property type="molecule type" value="Genomic_DNA"/>
</dbReference>
<accession>A0AAP2DZ28</accession>
<keyword evidence="2" id="KW-1185">Reference proteome</keyword>
<evidence type="ECO:0000313" key="2">
    <source>
        <dbReference type="Proteomes" id="UP001319080"/>
    </source>
</evidence>
<proteinExistence type="predicted"/>
<organism evidence="1 2">
    <name type="scientific">Dawidia cretensis</name>
    <dbReference type="NCBI Taxonomy" id="2782350"/>
    <lineage>
        <taxon>Bacteria</taxon>
        <taxon>Pseudomonadati</taxon>
        <taxon>Bacteroidota</taxon>
        <taxon>Cytophagia</taxon>
        <taxon>Cytophagales</taxon>
        <taxon>Chryseotaleaceae</taxon>
        <taxon>Dawidia</taxon>
    </lineage>
</organism>
<name>A0AAP2DZ28_9BACT</name>
<protein>
    <submittedName>
        <fullName evidence="1">DUF4249 family protein</fullName>
    </submittedName>
</protein>
<reference evidence="1 2" key="1">
    <citation type="submission" date="2021-05" db="EMBL/GenBank/DDBJ databases">
        <title>A Polyphasic approach of four new species of the genus Ohtaekwangia: Ohtaekwangia histidinii sp. nov., Ohtaekwangia cretensis sp. nov., Ohtaekwangia indiensis sp. nov., Ohtaekwangia reichenbachii sp. nov. from diverse environment.</title>
        <authorList>
            <person name="Octaviana S."/>
        </authorList>
    </citation>
    <scope>NUCLEOTIDE SEQUENCE [LARGE SCALE GENOMIC DNA]</scope>
    <source>
        <strain evidence="1 2">PWU5</strain>
    </source>
</reference>
<comment type="caution">
    <text evidence="1">The sequence shown here is derived from an EMBL/GenBank/DDBJ whole genome shotgun (WGS) entry which is preliminary data.</text>
</comment>
<dbReference type="Pfam" id="PF14054">
    <property type="entry name" value="DUF4249"/>
    <property type="match status" value="1"/>
</dbReference>
<dbReference type="RefSeq" id="WP_254085402.1">
    <property type="nucleotide sequence ID" value="NZ_JAHESE010000016.1"/>
</dbReference>
<gene>
    <name evidence="1" type="ORF">KK062_16390</name>
</gene>
<dbReference type="Proteomes" id="UP001319080">
    <property type="component" value="Unassembled WGS sequence"/>
</dbReference>
<evidence type="ECO:0000313" key="1">
    <source>
        <dbReference type="EMBL" id="MBT1709825.1"/>
    </source>
</evidence>
<dbReference type="AlphaFoldDB" id="A0AAP2DZ28"/>
<dbReference type="PROSITE" id="PS51257">
    <property type="entry name" value="PROKAR_LIPOPROTEIN"/>
    <property type="match status" value="1"/>
</dbReference>